<organism evidence="2 3">
    <name type="scientific">Clunio marinus</name>
    <dbReference type="NCBI Taxonomy" id="568069"/>
    <lineage>
        <taxon>Eukaryota</taxon>
        <taxon>Metazoa</taxon>
        <taxon>Ecdysozoa</taxon>
        <taxon>Arthropoda</taxon>
        <taxon>Hexapoda</taxon>
        <taxon>Insecta</taxon>
        <taxon>Pterygota</taxon>
        <taxon>Neoptera</taxon>
        <taxon>Endopterygota</taxon>
        <taxon>Diptera</taxon>
        <taxon>Nematocera</taxon>
        <taxon>Chironomoidea</taxon>
        <taxon>Chironomidae</taxon>
        <taxon>Clunio</taxon>
    </lineage>
</organism>
<dbReference type="SUPFAM" id="SSF51695">
    <property type="entry name" value="PLC-like phosphodiesterases"/>
    <property type="match status" value="1"/>
</dbReference>
<protein>
    <submittedName>
        <fullName evidence="2">CLUMA_CG013240, isoform A</fullName>
    </submittedName>
</protein>
<dbReference type="AlphaFoldDB" id="A0A1J1II62"/>
<accession>A0A1J1II62</accession>
<dbReference type="InterPro" id="IPR051057">
    <property type="entry name" value="PI-PLC_domain"/>
</dbReference>
<dbReference type="PANTHER" id="PTHR13593">
    <property type="match status" value="1"/>
</dbReference>
<dbReference type="EMBL" id="CVRI01000054">
    <property type="protein sequence ID" value="CRK99941.1"/>
    <property type="molecule type" value="Genomic_DNA"/>
</dbReference>
<dbReference type="PROSITE" id="PS50007">
    <property type="entry name" value="PIPLC_X_DOMAIN"/>
    <property type="match status" value="1"/>
</dbReference>
<keyword evidence="3" id="KW-1185">Reference proteome</keyword>
<dbReference type="GO" id="GO:0008081">
    <property type="term" value="F:phosphoric diester hydrolase activity"/>
    <property type="evidence" value="ECO:0007669"/>
    <property type="project" value="InterPro"/>
</dbReference>
<dbReference type="SMART" id="SM00148">
    <property type="entry name" value="PLCXc"/>
    <property type="match status" value="1"/>
</dbReference>
<dbReference type="InterPro" id="IPR017946">
    <property type="entry name" value="PLC-like_Pdiesterase_TIM-brl"/>
</dbReference>
<dbReference type="PANTHER" id="PTHR13593:SF113">
    <property type="entry name" value="SI:DKEY-266F7.9"/>
    <property type="match status" value="1"/>
</dbReference>
<reference evidence="2 3" key="1">
    <citation type="submission" date="2015-04" db="EMBL/GenBank/DDBJ databases">
        <authorList>
            <person name="Syromyatnikov M.Y."/>
            <person name="Popov V.N."/>
        </authorList>
    </citation>
    <scope>NUCLEOTIDE SEQUENCE [LARGE SCALE GENOMIC DNA]</scope>
</reference>
<evidence type="ECO:0000259" key="1">
    <source>
        <dbReference type="SMART" id="SM00148"/>
    </source>
</evidence>
<feature type="domain" description="Phosphatidylinositol-specific phospholipase C X" evidence="1">
    <location>
        <begin position="20"/>
        <end position="190"/>
    </location>
</feature>
<gene>
    <name evidence="2" type="ORF">CLUMA_CG013240</name>
</gene>
<evidence type="ECO:0000313" key="3">
    <source>
        <dbReference type="Proteomes" id="UP000183832"/>
    </source>
</evidence>
<name>A0A1J1II62_9DIPT</name>
<dbReference type="Proteomes" id="UP000183832">
    <property type="component" value="Unassembled WGS sequence"/>
</dbReference>
<dbReference type="CDD" id="cd08616">
    <property type="entry name" value="PI-PLCXD1c"/>
    <property type="match status" value="1"/>
</dbReference>
<dbReference type="InterPro" id="IPR000909">
    <property type="entry name" value="PLipase_C_PInositol-sp_X_dom"/>
</dbReference>
<dbReference type="InterPro" id="IPR042158">
    <property type="entry name" value="PLCXD1/2/3"/>
</dbReference>
<proteinExistence type="predicted"/>
<evidence type="ECO:0000313" key="2">
    <source>
        <dbReference type="EMBL" id="CRK99941.1"/>
    </source>
</evidence>
<dbReference type="STRING" id="568069.A0A1J1II62"/>
<sequence length="331" mass="38655">MLSADLENWMTNIPEPVRRNVPIIYLAIPGSHDSATYGINSKSKLAPDAEDIVKKIYPFIPCFVIRWAKTQKFSFRDQLNSGIRYFDLRVAANDEEDEKVYFVHGLFCEEVTQPFNELLKFLREHPKEFVILDFQHFYNFSRQNHHKLIILILNLFREIIFERNRGLLLNQLTLGTAHSLGKQLIIIYRKNLFTIEAFFSSHEFPTPWANATSIRSLKEFLEQRLSGRHPHQGFITQCILTPDVRFITFRFYSSLRRACAKKVDKNLSEWIKAQTPGEFKKGEKPTPNIFLADFTDIRNNNFCKIVVDLNMKLESSFVDNSSVIQVRGLEN</sequence>
<dbReference type="Gene3D" id="3.20.20.190">
    <property type="entry name" value="Phosphatidylinositol (PI) phosphodiesterase"/>
    <property type="match status" value="1"/>
</dbReference>
<dbReference type="GO" id="GO:0006629">
    <property type="term" value="P:lipid metabolic process"/>
    <property type="evidence" value="ECO:0007669"/>
    <property type="project" value="InterPro"/>
</dbReference>